<keyword evidence="2" id="KW-1185">Reference proteome</keyword>
<accession>A0ACA9KLC9</accession>
<evidence type="ECO:0000313" key="1">
    <source>
        <dbReference type="EMBL" id="CAG8480824.1"/>
    </source>
</evidence>
<comment type="caution">
    <text evidence="1">The sequence shown here is derived from an EMBL/GenBank/DDBJ whole genome shotgun (WGS) entry which is preliminary data.</text>
</comment>
<protein>
    <submittedName>
        <fullName evidence="1">5271_t:CDS:1</fullName>
    </submittedName>
</protein>
<gene>
    <name evidence="1" type="ORF">SCALOS_LOCUS2414</name>
</gene>
<organism evidence="1 2">
    <name type="scientific">Scutellospora calospora</name>
    <dbReference type="NCBI Taxonomy" id="85575"/>
    <lineage>
        <taxon>Eukaryota</taxon>
        <taxon>Fungi</taxon>
        <taxon>Fungi incertae sedis</taxon>
        <taxon>Mucoromycota</taxon>
        <taxon>Glomeromycotina</taxon>
        <taxon>Glomeromycetes</taxon>
        <taxon>Diversisporales</taxon>
        <taxon>Gigasporaceae</taxon>
        <taxon>Scutellospora</taxon>
    </lineage>
</organism>
<proteinExistence type="predicted"/>
<reference evidence="1" key="1">
    <citation type="submission" date="2021-06" db="EMBL/GenBank/DDBJ databases">
        <authorList>
            <person name="Kallberg Y."/>
            <person name="Tangrot J."/>
            <person name="Rosling A."/>
        </authorList>
    </citation>
    <scope>NUCLEOTIDE SEQUENCE</scope>
    <source>
        <strain evidence="1">AU212A</strain>
    </source>
</reference>
<dbReference type="EMBL" id="CAJVPM010002145">
    <property type="protein sequence ID" value="CAG8480824.1"/>
    <property type="molecule type" value="Genomic_DNA"/>
</dbReference>
<dbReference type="Proteomes" id="UP000789860">
    <property type="component" value="Unassembled WGS sequence"/>
</dbReference>
<sequence length="256" mass="30112">MFQSVLFIHEENPSAPNQKDNAKIRELQRRRARIVNKIEPLEVLPFPPKFDERIFLKTTGKPKTKTANGWFFYRKAYVEELKVIGRAYPMTEISKYISESWKNEPETVRKYYKELACKAANLQPETPITKTKPKVTKRVKSMKSSNESQKSTVPVKPVNDIPNKDFFKDYCIYSPQPVITPCTKLLESYPYDGISHESEYSSYFIEPNNLFGEGNNFYNIENDQIAYYEFMNTMNTQDINFDLSLYSEKEEQQTFY</sequence>
<name>A0ACA9KLC9_9GLOM</name>
<evidence type="ECO:0000313" key="2">
    <source>
        <dbReference type="Proteomes" id="UP000789860"/>
    </source>
</evidence>